<dbReference type="GO" id="GO:0006012">
    <property type="term" value="P:galactose metabolic process"/>
    <property type="evidence" value="ECO:0007669"/>
    <property type="project" value="UniProtKB-KW"/>
</dbReference>
<protein>
    <submittedName>
        <fullName evidence="10">Galactokinase</fullName>
        <ecNumber evidence="10">2.7.1.6</ecNumber>
    </submittedName>
</protein>
<dbReference type="SUPFAM" id="SSF55060">
    <property type="entry name" value="GHMP Kinase, C-terminal domain"/>
    <property type="match status" value="1"/>
</dbReference>
<evidence type="ECO:0000256" key="3">
    <source>
        <dbReference type="ARBA" id="ARBA00022741"/>
    </source>
</evidence>
<dbReference type="PANTHER" id="PTHR10457">
    <property type="entry name" value="MEVALONATE KINASE/GALACTOKINASE"/>
    <property type="match status" value="1"/>
</dbReference>
<evidence type="ECO:0000256" key="4">
    <source>
        <dbReference type="ARBA" id="ARBA00022777"/>
    </source>
</evidence>
<dbReference type="EMBL" id="CADCWI010000092">
    <property type="protein sequence ID" value="CAA9560267.1"/>
    <property type="molecule type" value="Genomic_DNA"/>
</dbReference>
<dbReference type="PRINTS" id="PR00473">
    <property type="entry name" value="GALCTOKINASE"/>
</dbReference>
<dbReference type="PIRSF" id="PIRSF000530">
    <property type="entry name" value="Galactokinase"/>
    <property type="match status" value="1"/>
</dbReference>
<dbReference type="PROSITE" id="PS00627">
    <property type="entry name" value="GHMP_KINASES_ATP"/>
    <property type="match status" value="1"/>
</dbReference>
<dbReference type="PANTHER" id="PTHR10457:SF7">
    <property type="entry name" value="GALACTOKINASE-RELATED"/>
    <property type="match status" value="1"/>
</dbReference>
<dbReference type="InterPro" id="IPR006203">
    <property type="entry name" value="GHMP_knse_ATP-bd_CS"/>
</dbReference>
<feature type="domain" description="Galactokinase N-terminal" evidence="9">
    <location>
        <begin position="23"/>
        <end position="65"/>
    </location>
</feature>
<reference evidence="10" key="1">
    <citation type="submission" date="2020-02" db="EMBL/GenBank/DDBJ databases">
        <authorList>
            <person name="Meier V. D."/>
        </authorList>
    </citation>
    <scope>NUCLEOTIDE SEQUENCE</scope>
    <source>
        <strain evidence="10">AVDCRST_MAG43</strain>
    </source>
</reference>
<dbReference type="PRINTS" id="PR00959">
    <property type="entry name" value="MEVGALKINASE"/>
</dbReference>
<dbReference type="InterPro" id="IPR014721">
    <property type="entry name" value="Ribsml_uS5_D2-typ_fold_subgr"/>
</dbReference>
<evidence type="ECO:0000259" key="9">
    <source>
        <dbReference type="Pfam" id="PF10509"/>
    </source>
</evidence>
<accession>A0A6J4UUF6</accession>
<keyword evidence="4 10" id="KW-0418">Kinase</keyword>
<dbReference type="GO" id="GO:0005829">
    <property type="term" value="C:cytosol"/>
    <property type="evidence" value="ECO:0007669"/>
    <property type="project" value="TreeGrafter"/>
</dbReference>
<dbReference type="InterPro" id="IPR006206">
    <property type="entry name" value="Mevalonate/galactokinase"/>
</dbReference>
<organism evidence="10">
    <name type="scientific">uncultured Thermomicrobiales bacterium</name>
    <dbReference type="NCBI Taxonomy" id="1645740"/>
    <lineage>
        <taxon>Bacteria</taxon>
        <taxon>Pseudomonadati</taxon>
        <taxon>Thermomicrobiota</taxon>
        <taxon>Thermomicrobia</taxon>
        <taxon>Thermomicrobiales</taxon>
        <taxon>environmental samples</taxon>
    </lineage>
</organism>
<feature type="domain" description="GHMP kinase C-terminal" evidence="8">
    <location>
        <begin position="300"/>
        <end position="377"/>
    </location>
</feature>
<dbReference type="InterPro" id="IPR036554">
    <property type="entry name" value="GHMP_kinase_C_sf"/>
</dbReference>
<proteinExistence type="inferred from homology"/>
<evidence type="ECO:0000256" key="1">
    <source>
        <dbReference type="ARBA" id="ARBA00006566"/>
    </source>
</evidence>
<dbReference type="GO" id="GO:0004335">
    <property type="term" value="F:galactokinase activity"/>
    <property type="evidence" value="ECO:0007669"/>
    <property type="project" value="UniProtKB-EC"/>
</dbReference>
<feature type="domain" description="GHMP kinase N-terminal" evidence="7">
    <location>
        <begin position="109"/>
        <end position="193"/>
    </location>
</feature>
<dbReference type="Pfam" id="PF10509">
    <property type="entry name" value="GalKase_gal_bdg"/>
    <property type="match status" value="1"/>
</dbReference>
<dbReference type="InterPro" id="IPR019539">
    <property type="entry name" value="GalKase_N"/>
</dbReference>
<dbReference type="Pfam" id="PF08544">
    <property type="entry name" value="GHMP_kinases_C"/>
    <property type="match status" value="1"/>
</dbReference>
<sequence>MTDVADIDQDLQLRILDRGHAAFGPDWLPRRWSSAPGRLELLGNHVDYNGGLVLAGAVNRVVAIGIGQGAEVHGLSIVAGDVSPTPFEIDPVLARGWHNTGSESGPREYALGILAALDQRSVPSITSGQLSIAGNVPLGFGMSSSAALCVALTLTLAESDLSEADIVAIAQDAEHRAGSPVGAMDQSASVAGGVILFDGSDTSFRRLDPELGDYAFAVADSGIHHAIRTSAYPVRVKESQRALKLLQENVHPGLKNLGALSPEEWKMIENDHPDLLDDVLTRRVEHVVSEVERVRVGIGALESEDWERFGALMTASGRSSATDYDISHSRVEELVGDLRALPGVLGARMMGGGEGGPALALLRRDAVDDVATALGKGYFSRYASDSVADRFQVCVFGVGARKR</sequence>
<keyword evidence="6" id="KW-0119">Carbohydrate metabolism</keyword>
<keyword evidence="3" id="KW-0547">Nucleotide-binding</keyword>
<evidence type="ECO:0000256" key="2">
    <source>
        <dbReference type="ARBA" id="ARBA00022679"/>
    </source>
</evidence>
<dbReference type="Gene3D" id="3.30.70.890">
    <property type="entry name" value="GHMP kinase, C-terminal domain"/>
    <property type="match status" value="1"/>
</dbReference>
<name>A0A6J4UUF6_9BACT</name>
<dbReference type="AlphaFoldDB" id="A0A6J4UUF6"/>
<evidence type="ECO:0000313" key="10">
    <source>
        <dbReference type="EMBL" id="CAA9560267.1"/>
    </source>
</evidence>
<dbReference type="InterPro" id="IPR013750">
    <property type="entry name" value="GHMP_kinase_C_dom"/>
</dbReference>
<dbReference type="EC" id="2.7.1.6" evidence="10"/>
<dbReference type="InterPro" id="IPR006204">
    <property type="entry name" value="GHMP_kinase_N_dom"/>
</dbReference>
<dbReference type="Gene3D" id="3.30.230.10">
    <property type="match status" value="1"/>
</dbReference>
<evidence type="ECO:0000256" key="5">
    <source>
        <dbReference type="ARBA" id="ARBA00022840"/>
    </source>
</evidence>
<evidence type="ECO:0000259" key="8">
    <source>
        <dbReference type="Pfam" id="PF08544"/>
    </source>
</evidence>
<evidence type="ECO:0000259" key="7">
    <source>
        <dbReference type="Pfam" id="PF00288"/>
    </source>
</evidence>
<dbReference type="Pfam" id="PF00288">
    <property type="entry name" value="GHMP_kinases_N"/>
    <property type="match status" value="1"/>
</dbReference>
<keyword evidence="5" id="KW-0067">ATP-binding</keyword>
<evidence type="ECO:0000256" key="6">
    <source>
        <dbReference type="ARBA" id="ARBA00023144"/>
    </source>
</evidence>
<comment type="similarity">
    <text evidence="1">Belongs to the GHMP kinase family. GalK subfamily.</text>
</comment>
<keyword evidence="6" id="KW-0299">Galactose metabolism</keyword>
<keyword evidence="2 10" id="KW-0808">Transferase</keyword>
<dbReference type="SUPFAM" id="SSF54211">
    <property type="entry name" value="Ribosomal protein S5 domain 2-like"/>
    <property type="match status" value="1"/>
</dbReference>
<dbReference type="InterPro" id="IPR000705">
    <property type="entry name" value="Galactokinase"/>
</dbReference>
<dbReference type="GO" id="GO:0005524">
    <property type="term" value="F:ATP binding"/>
    <property type="evidence" value="ECO:0007669"/>
    <property type="project" value="UniProtKB-KW"/>
</dbReference>
<gene>
    <name evidence="10" type="ORF">AVDCRST_MAG43-1908</name>
</gene>
<dbReference type="InterPro" id="IPR020568">
    <property type="entry name" value="Ribosomal_Su5_D2-typ_SF"/>
</dbReference>